<name>A0A8T3C6K9_DENNO</name>
<proteinExistence type="predicted"/>
<dbReference type="Pfam" id="PF24767">
    <property type="entry name" value="UBA_At5g58720"/>
    <property type="match status" value="1"/>
</dbReference>
<comment type="caution">
    <text evidence="3">The sequence shown here is derived from an EMBL/GenBank/DDBJ whole genome shotgun (WGS) entry which is preliminary data.</text>
</comment>
<dbReference type="PANTHER" id="PTHR47872">
    <property type="entry name" value="NUCLEAR RNA EXPORT FACTOR SDE5-RELATED"/>
    <property type="match status" value="1"/>
</dbReference>
<evidence type="ECO:0000256" key="1">
    <source>
        <dbReference type="SAM" id="MobiDB-lite"/>
    </source>
</evidence>
<gene>
    <name evidence="3" type="ORF">KFK09_001199</name>
</gene>
<protein>
    <recommendedName>
        <fullName evidence="2">DUF1771 domain-containing protein</fullName>
    </recommendedName>
</protein>
<evidence type="ECO:0000313" key="3">
    <source>
        <dbReference type="EMBL" id="KAI0528657.1"/>
    </source>
</evidence>
<sequence>MASSSSCAIESDDAQLKALFDTFCSVCSLEDIALAYSNAGHNVEKAGEILCNVNKSHTNDSFHEFNCENTKDSSHDFNCETSFKQLEESSRMGNPANSILLGKISNGRKPKRVSASVGSVSSLIGRTYFRPTSSPNEPSRTNKPLKLNVLESLVAESGIERLGSEPVAEQILSDNSAKQISISNTDVEEFLFSMLGDGFKLSMDCIREVLGNCGYNVKQSMEELFSLSAKTLDIDKAVDHNLRRINKLKEETSAYEAECKMLPPEGHSKEISLLKEEKINLSREVLESLFSSPDIFEEEPKVKRLEWGLNRTRVIGHKPVTKPFDDYASSSTPQPELTQPETKRDDEDNYQVLRKAAKQHWDTMKLYYEAAIDAFIKGEHAQTSYFSNQGKQFCQLAREADEKSSGLILEKAEPDEKGNELPLDLHAHSVNESIRLLKLHIFSLASIPSFSYLKVTINKDDDNTSRGKRRREKVLQLLEEESIRWSEVERSPGIILIPLNEIDQSRLSFETDF</sequence>
<evidence type="ECO:0000259" key="2">
    <source>
        <dbReference type="SMART" id="SM01162"/>
    </source>
</evidence>
<dbReference type="AlphaFoldDB" id="A0A8T3C6K9"/>
<accession>A0A8T3C6K9</accession>
<keyword evidence="4" id="KW-1185">Reference proteome</keyword>
<dbReference type="InterPro" id="IPR013899">
    <property type="entry name" value="DUF1771"/>
</dbReference>
<feature type="domain" description="DUF1771" evidence="2">
    <location>
        <begin position="349"/>
        <end position="413"/>
    </location>
</feature>
<dbReference type="PANTHER" id="PTHR47872:SF1">
    <property type="entry name" value="NUCLEAR RNA EXPORT FACTOR SDE5-RELATED"/>
    <property type="match status" value="1"/>
</dbReference>
<dbReference type="Pfam" id="PF08590">
    <property type="entry name" value="DUF1771"/>
    <property type="match status" value="1"/>
</dbReference>
<dbReference type="OrthoDB" id="1928104at2759"/>
<dbReference type="InterPro" id="IPR056254">
    <property type="entry name" value="At5g58720/SDE5-like_UBA-like"/>
</dbReference>
<feature type="compositionally biased region" description="Polar residues" evidence="1">
    <location>
        <begin position="328"/>
        <end position="340"/>
    </location>
</feature>
<dbReference type="SMR" id="A0A8T3C6K9"/>
<dbReference type="SMART" id="SM01162">
    <property type="entry name" value="DUF1771"/>
    <property type="match status" value="1"/>
</dbReference>
<reference evidence="3" key="1">
    <citation type="journal article" date="2022" name="Front. Genet.">
        <title>Chromosome-Scale Assembly of the Dendrobium nobile Genome Provides Insights Into the Molecular Mechanism of the Biosynthesis of the Medicinal Active Ingredient of Dendrobium.</title>
        <authorList>
            <person name="Xu Q."/>
            <person name="Niu S.-C."/>
            <person name="Li K.-L."/>
            <person name="Zheng P.-J."/>
            <person name="Zhang X.-J."/>
            <person name="Jia Y."/>
            <person name="Liu Y."/>
            <person name="Niu Y.-X."/>
            <person name="Yu L.-H."/>
            <person name="Chen D.-F."/>
            <person name="Zhang G.-Q."/>
        </authorList>
    </citation>
    <scope>NUCLEOTIDE SEQUENCE</scope>
    <source>
        <tissue evidence="3">Leaf</tissue>
    </source>
</reference>
<evidence type="ECO:0000313" key="4">
    <source>
        <dbReference type="Proteomes" id="UP000829196"/>
    </source>
</evidence>
<organism evidence="3 4">
    <name type="scientific">Dendrobium nobile</name>
    <name type="common">Orchid</name>
    <dbReference type="NCBI Taxonomy" id="94219"/>
    <lineage>
        <taxon>Eukaryota</taxon>
        <taxon>Viridiplantae</taxon>
        <taxon>Streptophyta</taxon>
        <taxon>Embryophyta</taxon>
        <taxon>Tracheophyta</taxon>
        <taxon>Spermatophyta</taxon>
        <taxon>Magnoliopsida</taxon>
        <taxon>Liliopsida</taxon>
        <taxon>Asparagales</taxon>
        <taxon>Orchidaceae</taxon>
        <taxon>Epidendroideae</taxon>
        <taxon>Malaxideae</taxon>
        <taxon>Dendrobiinae</taxon>
        <taxon>Dendrobium</taxon>
    </lineage>
</organism>
<dbReference type="EMBL" id="JAGYWB010000002">
    <property type="protein sequence ID" value="KAI0528657.1"/>
    <property type="molecule type" value="Genomic_DNA"/>
</dbReference>
<feature type="region of interest" description="Disordered" evidence="1">
    <location>
        <begin position="320"/>
        <end position="345"/>
    </location>
</feature>
<dbReference type="Proteomes" id="UP000829196">
    <property type="component" value="Unassembled WGS sequence"/>
</dbReference>